<dbReference type="InterPro" id="IPR002110">
    <property type="entry name" value="Ankyrin_rpt"/>
</dbReference>
<keyword evidence="3" id="KW-1185">Reference proteome</keyword>
<accession>A0A9N8W5B4</accession>
<dbReference type="AlphaFoldDB" id="A0A9N8W5B4"/>
<dbReference type="Proteomes" id="UP000789396">
    <property type="component" value="Unassembled WGS sequence"/>
</dbReference>
<dbReference type="OrthoDB" id="194358at2759"/>
<organism evidence="2 3">
    <name type="scientific">Racocetra fulgida</name>
    <dbReference type="NCBI Taxonomy" id="60492"/>
    <lineage>
        <taxon>Eukaryota</taxon>
        <taxon>Fungi</taxon>
        <taxon>Fungi incertae sedis</taxon>
        <taxon>Mucoromycota</taxon>
        <taxon>Glomeromycotina</taxon>
        <taxon>Glomeromycetes</taxon>
        <taxon>Diversisporales</taxon>
        <taxon>Gigasporaceae</taxon>
        <taxon>Racocetra</taxon>
    </lineage>
</organism>
<dbReference type="SMART" id="SM00248">
    <property type="entry name" value="ANK"/>
    <property type="match status" value="3"/>
</dbReference>
<dbReference type="InterPro" id="IPR036770">
    <property type="entry name" value="Ankyrin_rpt-contain_sf"/>
</dbReference>
<protein>
    <submittedName>
        <fullName evidence="2">3642_t:CDS:1</fullName>
    </submittedName>
</protein>
<feature type="repeat" description="ANK" evidence="1">
    <location>
        <begin position="337"/>
        <end position="369"/>
    </location>
</feature>
<keyword evidence="1" id="KW-0040">ANK repeat</keyword>
<evidence type="ECO:0000313" key="2">
    <source>
        <dbReference type="EMBL" id="CAG8475575.1"/>
    </source>
</evidence>
<evidence type="ECO:0000256" key="1">
    <source>
        <dbReference type="PROSITE-ProRule" id="PRU00023"/>
    </source>
</evidence>
<dbReference type="SUPFAM" id="SSF48403">
    <property type="entry name" value="Ankyrin repeat"/>
    <property type="match status" value="1"/>
</dbReference>
<proteinExistence type="predicted"/>
<gene>
    <name evidence="2" type="ORF">RFULGI_LOCUS1305</name>
</gene>
<dbReference type="PROSITE" id="PS50297">
    <property type="entry name" value="ANK_REP_REGION"/>
    <property type="match status" value="1"/>
</dbReference>
<dbReference type="Gene3D" id="1.25.40.20">
    <property type="entry name" value="Ankyrin repeat-containing domain"/>
    <property type="match status" value="1"/>
</dbReference>
<evidence type="ECO:0000313" key="3">
    <source>
        <dbReference type="Proteomes" id="UP000789396"/>
    </source>
</evidence>
<dbReference type="PROSITE" id="PS50088">
    <property type="entry name" value="ANK_REPEAT"/>
    <property type="match status" value="1"/>
</dbReference>
<reference evidence="2" key="1">
    <citation type="submission" date="2021-06" db="EMBL/GenBank/DDBJ databases">
        <authorList>
            <person name="Kallberg Y."/>
            <person name="Tangrot J."/>
            <person name="Rosling A."/>
        </authorList>
    </citation>
    <scope>NUCLEOTIDE SEQUENCE</scope>
    <source>
        <strain evidence="2">IN212</strain>
    </source>
</reference>
<dbReference type="EMBL" id="CAJVPZ010000764">
    <property type="protein sequence ID" value="CAG8475575.1"/>
    <property type="molecule type" value="Genomic_DNA"/>
</dbReference>
<dbReference type="Pfam" id="PF12796">
    <property type="entry name" value="Ank_2"/>
    <property type="match status" value="1"/>
</dbReference>
<comment type="caution">
    <text evidence="2">The sequence shown here is derived from an EMBL/GenBank/DDBJ whole genome shotgun (WGS) entry which is preliminary data.</text>
</comment>
<sequence>MSIHKKNSHLSFSPTLQTLIPEILEFILVFLPAPYVVSPVCRQFHTIVSKSPSFKRRWLRIWLHPKLPDAFLPTYSELCKAVETKTPFNILMQIIDLQRLCNKPLASSLDDSVTKLVDVAFLHNESDQLIPLLISRGLNMKKYIEYHTSKDIQRTKEGIHVENRLPKDYLSPLIVAAKKSKTFFDQLAISKDFFTGTELAFAIVLHERLDVASSVAIHQQHILDILEESVDRQYTTGIAWAFQQGVGTVQKNNPLYLRLCIEKADVESAKIIINSGASINISPSNRANDPSIYGATSLLEFSIQCYFQNFISEEANREARKKMICLFLDSGADPNADDGRPLALCVTNHNQELMRLLLQKGADVNCSNRWAVRIATDCGYKDMARELYRKARLSDGFTNQTSSNASNVVKDMVKKVSMLSKSVSFRRKSEGEVSPGHQKNNASI</sequence>
<name>A0A9N8W5B4_9GLOM</name>